<feature type="domain" description="WYL" evidence="2">
    <location>
        <begin position="151"/>
        <end position="218"/>
    </location>
</feature>
<dbReference type="Pfam" id="PF13280">
    <property type="entry name" value="WYL"/>
    <property type="match status" value="1"/>
</dbReference>
<comment type="caution">
    <text evidence="4">The sequence shown here is derived from an EMBL/GenBank/DDBJ whole genome shotgun (WGS) entry which is preliminary data.</text>
</comment>
<keyword evidence="5" id="KW-1185">Reference proteome</keyword>
<feature type="domain" description="Helix-turn-helix type 11" evidence="1">
    <location>
        <begin position="6"/>
        <end position="53"/>
    </location>
</feature>
<dbReference type="PANTHER" id="PTHR34580:SF3">
    <property type="entry name" value="PROTEIN PAFB"/>
    <property type="match status" value="1"/>
</dbReference>
<dbReference type="AlphaFoldDB" id="A0A972FFY3"/>
<proteinExistence type="predicted"/>
<dbReference type="EMBL" id="WTVM01000004">
    <property type="protein sequence ID" value="NMG01621.1"/>
    <property type="molecule type" value="Genomic_DNA"/>
</dbReference>
<evidence type="ECO:0000313" key="5">
    <source>
        <dbReference type="Proteomes" id="UP000599523"/>
    </source>
</evidence>
<name>A0A972FFY3_9RHOO</name>
<dbReference type="SUPFAM" id="SSF46785">
    <property type="entry name" value="Winged helix' DNA-binding domain"/>
    <property type="match status" value="1"/>
</dbReference>
<evidence type="ECO:0000259" key="3">
    <source>
        <dbReference type="Pfam" id="PF25583"/>
    </source>
</evidence>
<reference evidence="4" key="1">
    <citation type="submission" date="2019-12" db="EMBL/GenBank/DDBJ databases">
        <title>Comparative genomics gives insights into the taxonomy of the Azoarcus-Aromatoleum group and reveals separate origins of nif in the plant-associated Azoarcus and non-plant-associated Aromatoleum sub-groups.</title>
        <authorList>
            <person name="Lafos M."/>
            <person name="Maluk M."/>
            <person name="Batista M."/>
            <person name="Junghare M."/>
            <person name="Carmona M."/>
            <person name="Faoro H."/>
            <person name="Cruz L.M."/>
            <person name="Battistoni F."/>
            <person name="De Souza E."/>
            <person name="Pedrosa F."/>
            <person name="Chen W.-M."/>
            <person name="Poole P.S."/>
            <person name="Dixon R.A."/>
            <person name="James E.K."/>
        </authorList>
    </citation>
    <scope>NUCLEOTIDE SEQUENCE</scope>
    <source>
        <strain evidence="4">NSC3</strain>
    </source>
</reference>
<dbReference type="Pfam" id="PF08279">
    <property type="entry name" value="HTH_11"/>
    <property type="match status" value="1"/>
</dbReference>
<dbReference type="InterPro" id="IPR026881">
    <property type="entry name" value="WYL_dom"/>
</dbReference>
<accession>A0A972FFY3</accession>
<dbReference type="InterPro" id="IPR051534">
    <property type="entry name" value="CBASS_pafABC_assoc_protein"/>
</dbReference>
<gene>
    <name evidence="4" type="ORF">GPA21_01350</name>
</gene>
<dbReference type="InterPro" id="IPR057727">
    <property type="entry name" value="WCX_dom"/>
</dbReference>
<protein>
    <submittedName>
        <fullName evidence="4">WYL domain-containing protein</fullName>
    </submittedName>
</protein>
<evidence type="ECO:0000259" key="2">
    <source>
        <dbReference type="Pfam" id="PF13280"/>
    </source>
</evidence>
<dbReference type="PANTHER" id="PTHR34580">
    <property type="match status" value="1"/>
</dbReference>
<dbReference type="PROSITE" id="PS52050">
    <property type="entry name" value="WYL"/>
    <property type="match status" value="1"/>
</dbReference>
<dbReference type="Proteomes" id="UP000599523">
    <property type="component" value="Unassembled WGS sequence"/>
</dbReference>
<dbReference type="Gene3D" id="1.10.10.10">
    <property type="entry name" value="Winged helix-like DNA-binding domain superfamily/Winged helix DNA-binding domain"/>
    <property type="match status" value="1"/>
</dbReference>
<dbReference type="RefSeq" id="WP_168986413.1">
    <property type="nucleotide sequence ID" value="NZ_CAWPHM010000275.1"/>
</dbReference>
<sequence>MSQTERLYRIVRMLEDARQPVPLARFLDELEVSRATFKRDLDYLRDRLGAPIAWQRAEGGAPGGYRLDGPRDDAADRYGIRGMWFNPSEIYALLMMQQLAAGMEPGVLSQQISGLMTRIALMLGTAADDPAEVSRRVRILHSANRRSAPPCFDTVAQATMKRRRLEVDYHTRSRGTTSQREVSPQQLLHYRENWYLLAWCHKARGLRTFALDAMLDARASTDAADEVSPDVLQNAVGMVFGIITGPGRKLAELRFSADVAPWVGKEIWHPEQRMREEKNGGILLEVPYSDPREILMEILRHGPDVEVLGPAELRDEARTRLARALERYRNG</sequence>
<feature type="domain" description="WCX" evidence="3">
    <location>
        <begin position="251"/>
        <end position="325"/>
    </location>
</feature>
<dbReference type="InterPro" id="IPR036388">
    <property type="entry name" value="WH-like_DNA-bd_sf"/>
</dbReference>
<dbReference type="InterPro" id="IPR036390">
    <property type="entry name" value="WH_DNA-bd_sf"/>
</dbReference>
<dbReference type="InterPro" id="IPR013196">
    <property type="entry name" value="HTH_11"/>
</dbReference>
<organism evidence="4 5">
    <name type="scientific">Azoarcus taiwanensis</name>
    <dbReference type="NCBI Taxonomy" id="666964"/>
    <lineage>
        <taxon>Bacteria</taxon>
        <taxon>Pseudomonadati</taxon>
        <taxon>Pseudomonadota</taxon>
        <taxon>Betaproteobacteria</taxon>
        <taxon>Rhodocyclales</taxon>
        <taxon>Zoogloeaceae</taxon>
        <taxon>Azoarcus</taxon>
    </lineage>
</organism>
<dbReference type="Pfam" id="PF25583">
    <property type="entry name" value="WCX"/>
    <property type="match status" value="1"/>
</dbReference>
<evidence type="ECO:0000313" key="4">
    <source>
        <dbReference type="EMBL" id="NMG01621.1"/>
    </source>
</evidence>
<evidence type="ECO:0000259" key="1">
    <source>
        <dbReference type="Pfam" id="PF08279"/>
    </source>
</evidence>